<dbReference type="Proteomes" id="UP001285354">
    <property type="component" value="Unassembled WGS sequence"/>
</dbReference>
<dbReference type="InterPro" id="IPR011006">
    <property type="entry name" value="CheY-like_superfamily"/>
</dbReference>
<dbReference type="PANTHER" id="PTHR43047:SF72">
    <property type="entry name" value="OSMOSENSING HISTIDINE PROTEIN KINASE SLN1"/>
    <property type="match status" value="1"/>
</dbReference>
<protein>
    <recommendedName>
        <fullName evidence="2">histidine kinase</fullName>
        <ecNumber evidence="2">2.7.13.3</ecNumber>
    </recommendedName>
</protein>
<dbReference type="InterPro" id="IPR036097">
    <property type="entry name" value="HisK_dim/P_sf"/>
</dbReference>
<feature type="domain" description="Response regulatory" evidence="8">
    <location>
        <begin position="901"/>
        <end position="1033"/>
    </location>
</feature>
<dbReference type="PROSITE" id="PS50110">
    <property type="entry name" value="RESPONSE_REGULATORY"/>
    <property type="match status" value="1"/>
</dbReference>
<keyword evidence="3 6" id="KW-0597">Phosphoprotein</keyword>
<dbReference type="CDD" id="cd17546">
    <property type="entry name" value="REC_hyHK_CKI1_RcsC-like"/>
    <property type="match status" value="1"/>
</dbReference>
<dbReference type="SUPFAM" id="SSF55785">
    <property type="entry name" value="PYP-like sensor domain (PAS domain)"/>
    <property type="match status" value="1"/>
</dbReference>
<dbReference type="SUPFAM" id="SSF55874">
    <property type="entry name" value="ATPase domain of HSP90 chaperone/DNA topoisomerase II/histidine kinase"/>
    <property type="match status" value="1"/>
</dbReference>
<dbReference type="Gene3D" id="3.30.450.20">
    <property type="entry name" value="PAS domain"/>
    <property type="match status" value="2"/>
</dbReference>
<dbReference type="InterPro" id="IPR003594">
    <property type="entry name" value="HATPase_dom"/>
</dbReference>
<dbReference type="InterPro" id="IPR005467">
    <property type="entry name" value="His_kinase_dom"/>
</dbReference>
<keyword evidence="4" id="KW-0808">Transferase</keyword>
<dbReference type="InterPro" id="IPR003661">
    <property type="entry name" value="HisK_dim/P_dom"/>
</dbReference>
<organism evidence="9 10">
    <name type="scientific">Diplocarpon rosae</name>
    <dbReference type="NCBI Taxonomy" id="946125"/>
    <lineage>
        <taxon>Eukaryota</taxon>
        <taxon>Fungi</taxon>
        <taxon>Dikarya</taxon>
        <taxon>Ascomycota</taxon>
        <taxon>Pezizomycotina</taxon>
        <taxon>Leotiomycetes</taxon>
        <taxon>Helotiales</taxon>
        <taxon>Drepanopezizaceae</taxon>
        <taxon>Diplocarpon</taxon>
    </lineage>
</organism>
<dbReference type="CDD" id="cd00082">
    <property type="entry name" value="HisKA"/>
    <property type="match status" value="1"/>
</dbReference>
<dbReference type="Pfam" id="PF00072">
    <property type="entry name" value="Response_reg"/>
    <property type="match status" value="1"/>
</dbReference>
<evidence type="ECO:0000256" key="6">
    <source>
        <dbReference type="PROSITE-ProRule" id="PRU00169"/>
    </source>
</evidence>
<evidence type="ECO:0000259" key="7">
    <source>
        <dbReference type="PROSITE" id="PS50109"/>
    </source>
</evidence>
<dbReference type="SMART" id="SM00448">
    <property type="entry name" value="REC"/>
    <property type="match status" value="1"/>
</dbReference>
<keyword evidence="5" id="KW-0418">Kinase</keyword>
<dbReference type="InterPro" id="IPR035965">
    <property type="entry name" value="PAS-like_dom_sf"/>
</dbReference>
<dbReference type="InterPro" id="IPR004358">
    <property type="entry name" value="Sig_transdc_His_kin-like_C"/>
</dbReference>
<dbReference type="SMART" id="SM00388">
    <property type="entry name" value="HisKA"/>
    <property type="match status" value="1"/>
</dbReference>
<dbReference type="InterPro" id="IPR001789">
    <property type="entry name" value="Sig_transdc_resp-reg_receiver"/>
</dbReference>
<dbReference type="EC" id="2.7.13.3" evidence="2"/>
<evidence type="ECO:0000256" key="1">
    <source>
        <dbReference type="ARBA" id="ARBA00000085"/>
    </source>
</evidence>
<dbReference type="Gene3D" id="3.30.565.10">
    <property type="entry name" value="Histidine kinase-like ATPase, C-terminal domain"/>
    <property type="match status" value="1"/>
</dbReference>
<dbReference type="Pfam" id="PF02518">
    <property type="entry name" value="HATPase_c"/>
    <property type="match status" value="1"/>
</dbReference>
<evidence type="ECO:0000256" key="5">
    <source>
        <dbReference type="ARBA" id="ARBA00022777"/>
    </source>
</evidence>
<evidence type="ECO:0000313" key="10">
    <source>
        <dbReference type="Proteomes" id="UP001285354"/>
    </source>
</evidence>
<dbReference type="Gene3D" id="3.40.50.2300">
    <property type="match status" value="1"/>
</dbReference>
<comment type="caution">
    <text evidence="9">The sequence shown here is derived from an EMBL/GenBank/DDBJ whole genome shotgun (WGS) entry which is preliminary data.</text>
</comment>
<reference evidence="9" key="1">
    <citation type="submission" date="2023-06" db="EMBL/GenBank/DDBJ databases">
        <title>Draft genome of Marssonina rosae.</title>
        <authorList>
            <person name="Cheng Q."/>
        </authorList>
    </citation>
    <scope>NUCLEOTIDE SEQUENCE</scope>
    <source>
        <strain evidence="9">R4</strain>
    </source>
</reference>
<feature type="modified residue" description="4-aspartylphosphate" evidence="6">
    <location>
        <position position="962"/>
    </location>
</feature>
<dbReference type="GO" id="GO:0005886">
    <property type="term" value="C:plasma membrane"/>
    <property type="evidence" value="ECO:0007669"/>
    <property type="project" value="TreeGrafter"/>
</dbReference>
<comment type="catalytic activity">
    <reaction evidence="1">
        <text>ATP + protein L-histidine = ADP + protein N-phospho-L-histidine.</text>
        <dbReference type="EC" id="2.7.13.3"/>
    </reaction>
</comment>
<evidence type="ECO:0000256" key="3">
    <source>
        <dbReference type="ARBA" id="ARBA00022553"/>
    </source>
</evidence>
<name>A0AAD9SVT5_9HELO</name>
<dbReference type="GO" id="GO:0009927">
    <property type="term" value="F:histidine phosphotransfer kinase activity"/>
    <property type="evidence" value="ECO:0007669"/>
    <property type="project" value="TreeGrafter"/>
</dbReference>
<dbReference type="PANTHER" id="PTHR43047">
    <property type="entry name" value="TWO-COMPONENT HISTIDINE PROTEIN KINASE"/>
    <property type="match status" value="1"/>
</dbReference>
<evidence type="ECO:0000313" key="9">
    <source>
        <dbReference type="EMBL" id="KAK2624044.1"/>
    </source>
</evidence>
<accession>A0AAD9SVT5</accession>
<dbReference type="SUPFAM" id="SSF47384">
    <property type="entry name" value="Homodimeric domain of signal transducing histidine kinase"/>
    <property type="match status" value="1"/>
</dbReference>
<dbReference type="SUPFAM" id="SSF52172">
    <property type="entry name" value="CheY-like"/>
    <property type="match status" value="1"/>
</dbReference>
<dbReference type="Gene3D" id="1.10.287.130">
    <property type="match status" value="1"/>
</dbReference>
<keyword evidence="10" id="KW-1185">Reference proteome</keyword>
<gene>
    <name evidence="9" type="ORF">QTJ16_006678</name>
</gene>
<dbReference type="Pfam" id="PF00512">
    <property type="entry name" value="HisKA"/>
    <property type="match status" value="1"/>
</dbReference>
<proteinExistence type="predicted"/>
<dbReference type="GO" id="GO:0000155">
    <property type="term" value="F:phosphorelay sensor kinase activity"/>
    <property type="evidence" value="ECO:0007669"/>
    <property type="project" value="InterPro"/>
</dbReference>
<dbReference type="AlphaFoldDB" id="A0AAD9SVT5"/>
<sequence>MGSLGSMDGKDEDSKDGTLRARVVKRRKLFDWITEPHLENITPFQRFILDVDWQKSPLGPIELWPAQLRQMVLLVVQDPSPAVVYWGDDATIVYNEAYTKLIGRKHPALQGQDPSIEFAEIWSHFEELLARQRETAQTTVEANAFLLLFRHGFLEESFFSWKFVPIIGSEGWVVGSHATVVETTREVIGDRRLSVVQDLTRELSSSRSIRDLWVRLLRGIENAPKDIPVALLYSVADPSISSGRKNVSNRNGGDSSPGCVLEGAVGIPAGHELAPAFVDIEGTDTYLASAMRRASREMSPVVVPMTQKTEGSFDGIEWRGFGVPPTHIGVYPIIPTDSDNVLALLAVGLNPRRPYDEDYRNFLVTLTQQVTTPQLSAVILREEVERRQLLARKEALDRDRLSKELSDSETKFARFATRAPVGLAILSPDGSALSANDLWRDLTQLAVGSNKVAWEKVLADGELEVVNSLWEQLLTEHRPTTMQIRMKRRWLVPELDAEHKEQWSDTHIMLTLYPDFDSHNNLSTIMSCVTDISAIKWSETQLRQKMTQAIELRKAQERYIDLTSHEMRNPLSALIGCADEILASLNEIRLSLKSTPPECVQSDTRKTYQLLSEATEAADTIIYCAMHQKRIIDDILTLSKLDSNLLHVSPEPSQPLELVRGGLKMFEAELKRAETTLEFVQEDTLNSLQAHWTLLDPSRVLQVLINLMTNAIKFTRTEPTRHIKITMGASSSEPTEPNAYGVKYVRKGGSNPDQTAKPEWGDGEVIYLCITVQDTGRGLDETEITNLFHLFAQASPKTYQTYGGSGLGLFICRQLVEMQGGQIGVTSARGEGSTFQFYIKTRRTTPKTSPPQDLPVLVRDDALREACAVETSGLQNGGVTEQKQPEYPPASGSHASHEALHILVVEDNLVNQKVIRKQLIKSGHVVSVANHGQEALDFIRKSEFWQEQDGETPHQLSLVLMDLEMPIMNGLTAVKRIRESQADGDICGHIPVIAVTANARQDQISRSLAAGMDGVVTKPYRITAMLEEIDLIVQKRILNRPRA</sequence>
<feature type="domain" description="Histidine kinase" evidence="7">
    <location>
        <begin position="562"/>
        <end position="843"/>
    </location>
</feature>
<evidence type="ECO:0000259" key="8">
    <source>
        <dbReference type="PROSITE" id="PS50110"/>
    </source>
</evidence>
<dbReference type="SMART" id="SM00387">
    <property type="entry name" value="HATPase_c"/>
    <property type="match status" value="1"/>
</dbReference>
<dbReference type="PROSITE" id="PS50109">
    <property type="entry name" value="HIS_KIN"/>
    <property type="match status" value="1"/>
</dbReference>
<dbReference type="PRINTS" id="PR00344">
    <property type="entry name" value="BCTRLSENSOR"/>
</dbReference>
<evidence type="ECO:0000256" key="4">
    <source>
        <dbReference type="ARBA" id="ARBA00022679"/>
    </source>
</evidence>
<evidence type="ECO:0000256" key="2">
    <source>
        <dbReference type="ARBA" id="ARBA00012438"/>
    </source>
</evidence>
<dbReference type="EMBL" id="JAUBYV010000011">
    <property type="protein sequence ID" value="KAK2624044.1"/>
    <property type="molecule type" value="Genomic_DNA"/>
</dbReference>
<dbReference type="InterPro" id="IPR036890">
    <property type="entry name" value="HATPase_C_sf"/>
</dbReference>